<dbReference type="AlphaFoldDB" id="A0A381RFA0"/>
<sequence length="151" mass="16114">VIWLFLLVGTVLVVTVGFVAVGSAVGRLERSASPAVFEVDDAVDWVAERLPEEAATVLRRDEVVEVVGWWLEFVADAGLSTEHGQELGEEALRPTDGDTVADLDAAVDHVVARSLDRPEPLDEVAVVVVLDLLVTYLGEVGAIGGRAGERE</sequence>
<dbReference type="EMBL" id="UINC01001851">
    <property type="protein sequence ID" value="SUZ89924.1"/>
    <property type="molecule type" value="Genomic_DNA"/>
</dbReference>
<evidence type="ECO:0000313" key="1">
    <source>
        <dbReference type="EMBL" id="SUZ89924.1"/>
    </source>
</evidence>
<reference evidence="1" key="1">
    <citation type="submission" date="2018-05" db="EMBL/GenBank/DDBJ databases">
        <authorList>
            <person name="Lanie J.A."/>
            <person name="Ng W.-L."/>
            <person name="Kazmierczak K.M."/>
            <person name="Andrzejewski T.M."/>
            <person name="Davidsen T.M."/>
            <person name="Wayne K.J."/>
            <person name="Tettelin H."/>
            <person name="Glass J.I."/>
            <person name="Rusch D."/>
            <person name="Podicherti R."/>
            <person name="Tsui H.-C.T."/>
            <person name="Winkler M.E."/>
        </authorList>
    </citation>
    <scope>NUCLEOTIDE SEQUENCE</scope>
</reference>
<proteinExistence type="predicted"/>
<organism evidence="1">
    <name type="scientific">marine metagenome</name>
    <dbReference type="NCBI Taxonomy" id="408172"/>
    <lineage>
        <taxon>unclassified sequences</taxon>
        <taxon>metagenomes</taxon>
        <taxon>ecological metagenomes</taxon>
    </lineage>
</organism>
<protein>
    <submittedName>
        <fullName evidence="1">Uncharacterized protein</fullName>
    </submittedName>
</protein>
<gene>
    <name evidence="1" type="ORF">METZ01_LOCUS42778</name>
</gene>
<accession>A0A381RFA0</accession>
<feature type="non-terminal residue" evidence="1">
    <location>
        <position position="1"/>
    </location>
</feature>
<name>A0A381RFA0_9ZZZZ</name>